<sequence>MYQVLSKDIICMDILPHLSVAKRCYPTKSELVEIVNAILYKLKTGIQWEYLPGLEKANISVDGLFINADGGFAAKIFRNKCLKHGIMANVDFNSRNGDVHDNYLLDEMLYKERYSIERTNAWMDSFRTLLNRFDTTVSSWKSFNYIAFMVILLKKIEKRKKFR</sequence>
<keyword evidence="2" id="KW-1185">Reference proteome</keyword>
<protein>
    <submittedName>
        <fullName evidence="1">Transposase DDE domain</fullName>
    </submittedName>
</protein>
<dbReference type="EMBL" id="JASPKY010001779">
    <property type="protein sequence ID" value="KAK9674599.1"/>
    <property type="molecule type" value="Genomic_DNA"/>
</dbReference>
<evidence type="ECO:0000313" key="2">
    <source>
        <dbReference type="Proteomes" id="UP001458880"/>
    </source>
</evidence>
<evidence type="ECO:0000313" key="1">
    <source>
        <dbReference type="EMBL" id="KAK9674599.1"/>
    </source>
</evidence>
<comment type="caution">
    <text evidence="1">The sequence shown here is derived from an EMBL/GenBank/DDBJ whole genome shotgun (WGS) entry which is preliminary data.</text>
</comment>
<accession>A0AAW1HEV1</accession>
<dbReference type="AlphaFoldDB" id="A0AAW1HEV1"/>
<dbReference type="PANTHER" id="PTHR30007">
    <property type="entry name" value="PHP DOMAIN PROTEIN"/>
    <property type="match status" value="1"/>
</dbReference>
<name>A0AAW1HEV1_POPJA</name>
<dbReference type="Proteomes" id="UP001458880">
    <property type="component" value="Unassembled WGS sequence"/>
</dbReference>
<gene>
    <name evidence="1" type="ORF">QE152_g41001</name>
</gene>
<organism evidence="1 2">
    <name type="scientific">Popillia japonica</name>
    <name type="common">Japanese beetle</name>
    <dbReference type="NCBI Taxonomy" id="7064"/>
    <lineage>
        <taxon>Eukaryota</taxon>
        <taxon>Metazoa</taxon>
        <taxon>Ecdysozoa</taxon>
        <taxon>Arthropoda</taxon>
        <taxon>Hexapoda</taxon>
        <taxon>Insecta</taxon>
        <taxon>Pterygota</taxon>
        <taxon>Neoptera</taxon>
        <taxon>Endopterygota</taxon>
        <taxon>Coleoptera</taxon>
        <taxon>Polyphaga</taxon>
        <taxon>Scarabaeiformia</taxon>
        <taxon>Scarabaeidae</taxon>
        <taxon>Rutelinae</taxon>
        <taxon>Popillia</taxon>
    </lineage>
</organism>
<proteinExistence type="predicted"/>
<reference evidence="1 2" key="1">
    <citation type="journal article" date="2024" name="BMC Genomics">
        <title>De novo assembly and annotation of Popillia japonica's genome with initial clues to its potential as an invasive pest.</title>
        <authorList>
            <person name="Cucini C."/>
            <person name="Boschi S."/>
            <person name="Funari R."/>
            <person name="Cardaioli E."/>
            <person name="Iannotti N."/>
            <person name="Marturano G."/>
            <person name="Paoli F."/>
            <person name="Bruttini M."/>
            <person name="Carapelli A."/>
            <person name="Frati F."/>
            <person name="Nardi F."/>
        </authorList>
    </citation>
    <scope>NUCLEOTIDE SEQUENCE [LARGE SCALE GENOMIC DNA]</scope>
    <source>
        <strain evidence="1">DMR45628</strain>
    </source>
</reference>